<proteinExistence type="predicted"/>
<reference evidence="3 4" key="1">
    <citation type="submission" date="2021-09" db="EMBL/GenBank/DDBJ databases">
        <title>Genomic insights and catalytic innovation underlie evolution of tropane alkaloids biosynthesis.</title>
        <authorList>
            <person name="Wang Y.-J."/>
            <person name="Tian T."/>
            <person name="Huang J.-P."/>
            <person name="Huang S.-X."/>
        </authorList>
    </citation>
    <scope>NUCLEOTIDE SEQUENCE [LARGE SCALE GENOMIC DNA]</scope>
    <source>
        <strain evidence="3">KIB-2018</strain>
        <tissue evidence="3">Leaf</tissue>
    </source>
</reference>
<evidence type="ECO:0000256" key="2">
    <source>
        <dbReference type="SAM" id="SignalP"/>
    </source>
</evidence>
<evidence type="ECO:0000313" key="4">
    <source>
        <dbReference type="Proteomes" id="UP001159364"/>
    </source>
</evidence>
<dbReference type="Proteomes" id="UP001159364">
    <property type="component" value="Linkage Group LG05"/>
</dbReference>
<dbReference type="EMBL" id="JAIWQS010000005">
    <property type="protein sequence ID" value="KAJ8766372.1"/>
    <property type="molecule type" value="Genomic_DNA"/>
</dbReference>
<name>A0AAV8THL3_9ROSI</name>
<keyword evidence="1" id="KW-0472">Membrane</keyword>
<keyword evidence="1" id="KW-1133">Transmembrane helix</keyword>
<gene>
    <name evidence="3" type="ORF">K2173_022431</name>
</gene>
<feature type="signal peptide" evidence="2">
    <location>
        <begin position="1"/>
        <end position="20"/>
    </location>
</feature>
<keyword evidence="2" id="KW-0732">Signal</keyword>
<feature type="chain" id="PRO_5043507826" evidence="2">
    <location>
        <begin position="21"/>
        <end position="92"/>
    </location>
</feature>
<comment type="caution">
    <text evidence="3">The sequence shown here is derived from an EMBL/GenBank/DDBJ whole genome shotgun (WGS) entry which is preliminary data.</text>
</comment>
<feature type="transmembrane region" description="Helical" evidence="1">
    <location>
        <begin position="33"/>
        <end position="54"/>
    </location>
</feature>
<accession>A0AAV8THL3</accession>
<organism evidence="3 4">
    <name type="scientific">Erythroxylum novogranatense</name>
    <dbReference type="NCBI Taxonomy" id="1862640"/>
    <lineage>
        <taxon>Eukaryota</taxon>
        <taxon>Viridiplantae</taxon>
        <taxon>Streptophyta</taxon>
        <taxon>Embryophyta</taxon>
        <taxon>Tracheophyta</taxon>
        <taxon>Spermatophyta</taxon>
        <taxon>Magnoliopsida</taxon>
        <taxon>eudicotyledons</taxon>
        <taxon>Gunneridae</taxon>
        <taxon>Pentapetalae</taxon>
        <taxon>rosids</taxon>
        <taxon>fabids</taxon>
        <taxon>Malpighiales</taxon>
        <taxon>Erythroxylaceae</taxon>
        <taxon>Erythroxylum</taxon>
    </lineage>
</organism>
<dbReference type="AlphaFoldDB" id="A0AAV8THL3"/>
<protein>
    <submittedName>
        <fullName evidence="3">Uncharacterized protein</fullName>
    </submittedName>
</protein>
<keyword evidence="1" id="KW-0812">Transmembrane</keyword>
<evidence type="ECO:0000256" key="1">
    <source>
        <dbReference type="SAM" id="Phobius"/>
    </source>
</evidence>
<keyword evidence="4" id="KW-1185">Reference proteome</keyword>
<evidence type="ECO:0000313" key="3">
    <source>
        <dbReference type="EMBL" id="KAJ8766372.1"/>
    </source>
</evidence>
<sequence>MLSRFTLLLFWGLLEDPTQPIKSQPHLLIYLRHYYTSNTLFFIFFFIFSPSLNMGEREKFPKMKAWQEFLKGDLQLEGEVSGESKSMKNPCF</sequence>